<reference evidence="7 8" key="1">
    <citation type="submission" date="2017-09" db="EMBL/GenBank/DDBJ databases">
        <title>Large-scale bioinformatics analysis of Bacillus genomes uncovers conserved roles of natural products in bacterial physiology.</title>
        <authorList>
            <consortium name="Agbiome Team Llc"/>
            <person name="Bleich R.M."/>
            <person name="Grubbs K.J."/>
            <person name="Santa Maria K.C."/>
            <person name="Allen S.E."/>
            <person name="Farag S."/>
            <person name="Shank E.A."/>
            <person name="Bowers A."/>
        </authorList>
    </citation>
    <scope>NUCLEOTIDE SEQUENCE [LARGE SCALE GENOMIC DNA]</scope>
    <source>
        <strain evidence="7 8">AFS010695</strain>
    </source>
</reference>
<dbReference type="AlphaFoldDB" id="A0A2A8Q137"/>
<comment type="caution">
    <text evidence="7">The sequence shown here is derived from an EMBL/GenBank/DDBJ whole genome shotgun (WGS) entry which is preliminary data.</text>
</comment>
<evidence type="ECO:0000256" key="5">
    <source>
        <dbReference type="ARBA" id="ARBA00022842"/>
    </source>
</evidence>
<keyword evidence="3" id="KW-0547">Nucleotide-binding</keyword>
<keyword evidence="4" id="KW-0067">ATP-binding</keyword>
<dbReference type="InterPro" id="IPR005494">
    <property type="entry name" value="GSPS_pre-ATP-grasp-like_dom"/>
</dbReference>
<evidence type="ECO:0000259" key="6">
    <source>
        <dbReference type="Pfam" id="PF03738"/>
    </source>
</evidence>
<keyword evidence="5" id="KW-0460">Magnesium</keyword>
<gene>
    <name evidence="7" type="ORF">CN425_03370</name>
</gene>
<dbReference type="RefSeq" id="WP_000084970.1">
    <property type="nucleotide sequence ID" value="NZ_NTWE01000011.1"/>
</dbReference>
<accession>A0A2A8Q137</accession>
<evidence type="ECO:0000256" key="1">
    <source>
        <dbReference type="ARBA" id="ARBA00022598"/>
    </source>
</evidence>
<evidence type="ECO:0000256" key="4">
    <source>
        <dbReference type="ARBA" id="ARBA00022840"/>
    </source>
</evidence>
<dbReference type="SUPFAM" id="SSF52440">
    <property type="entry name" value="PreATP-grasp domain"/>
    <property type="match status" value="1"/>
</dbReference>
<dbReference type="Pfam" id="PF03738">
    <property type="entry name" value="GSP_synth"/>
    <property type="match status" value="1"/>
</dbReference>
<dbReference type="EMBL" id="NTWE01000011">
    <property type="protein sequence ID" value="PEW05398.1"/>
    <property type="molecule type" value="Genomic_DNA"/>
</dbReference>
<dbReference type="GO" id="GO:0016874">
    <property type="term" value="F:ligase activity"/>
    <property type="evidence" value="ECO:0007669"/>
    <property type="project" value="UniProtKB-KW"/>
</dbReference>
<keyword evidence="1" id="KW-0436">Ligase</keyword>
<dbReference type="Proteomes" id="UP000220635">
    <property type="component" value="Unassembled WGS sequence"/>
</dbReference>
<name>A0A2A8Q137_BACCE</name>
<evidence type="ECO:0000313" key="7">
    <source>
        <dbReference type="EMBL" id="PEW05398.1"/>
    </source>
</evidence>
<evidence type="ECO:0000256" key="3">
    <source>
        <dbReference type="ARBA" id="ARBA00022741"/>
    </source>
</evidence>
<organism evidence="7 8">
    <name type="scientific">Bacillus cereus</name>
    <dbReference type="NCBI Taxonomy" id="1396"/>
    <lineage>
        <taxon>Bacteria</taxon>
        <taxon>Bacillati</taxon>
        <taxon>Bacillota</taxon>
        <taxon>Bacilli</taxon>
        <taxon>Bacillales</taxon>
        <taxon>Bacillaceae</taxon>
        <taxon>Bacillus</taxon>
        <taxon>Bacillus cereus group</taxon>
    </lineage>
</organism>
<evidence type="ECO:0000313" key="8">
    <source>
        <dbReference type="Proteomes" id="UP000220635"/>
    </source>
</evidence>
<dbReference type="SUPFAM" id="SSF56059">
    <property type="entry name" value="Glutathione synthetase ATP-binding domain-like"/>
    <property type="match status" value="1"/>
</dbReference>
<dbReference type="OrthoDB" id="9765517at2"/>
<dbReference type="InterPro" id="IPR016185">
    <property type="entry name" value="PreATP-grasp_dom_sf"/>
</dbReference>
<dbReference type="GO" id="GO:0005524">
    <property type="term" value="F:ATP binding"/>
    <property type="evidence" value="ECO:0007669"/>
    <property type="project" value="UniProtKB-KW"/>
</dbReference>
<protein>
    <submittedName>
        <fullName evidence="7">Glutathionylspermidine synthase</fullName>
    </submittedName>
</protein>
<dbReference type="GO" id="GO:0046872">
    <property type="term" value="F:metal ion binding"/>
    <property type="evidence" value="ECO:0007669"/>
    <property type="project" value="UniProtKB-KW"/>
</dbReference>
<proteinExistence type="predicted"/>
<dbReference type="Gene3D" id="3.30.1490.330">
    <property type="match status" value="1"/>
</dbReference>
<evidence type="ECO:0000256" key="2">
    <source>
        <dbReference type="ARBA" id="ARBA00022723"/>
    </source>
</evidence>
<keyword evidence="2" id="KW-0479">Metal-binding</keyword>
<feature type="domain" description="Glutathionylspermidine synthase pre-ATP-grasp-like" evidence="6">
    <location>
        <begin position="27"/>
        <end position="403"/>
    </location>
</feature>
<sequence length="412" mass="47405">MSQYIRKRKEFYLKYPNFWSDLYECEYSLFHVFSITEQMMKQLQVATERMGKIFFKTARLLRNLCDEQLLELGFPPATLPFIRMKDLYPESVVSRFDFVLTDDNKIKMLEFNSDTPTFIVECFQMNGKVCEELGYDNPNINQERLLSSGITKAVMEAVKGIENPNVVFTAHHEHIEDWNTTIYLSQLCHVENKVMPMSALRITKDALVDNDGVKIDVLYRQTYPIEDLIEDQDPETGDLVGVELLQLVKDGELFIINPLSAFLLQPKSIQCLIWGLAEEGALYTNEEQQWIKEYMLPTYLEPDLFLGKGSFVQKPSFGREGDTITIRDKDTNIMIRNAHETYKTSLPIFQKYTELPVVCLETEKGMEKLSYVFGAFLIAGKASSIGIRAGEKITGNESYYLPVGIKRGEIND</sequence>